<dbReference type="Proteomes" id="UP000198393">
    <property type="component" value="Unassembled WGS sequence"/>
</dbReference>
<reference evidence="9 10" key="1">
    <citation type="submission" date="2017-06" db="EMBL/GenBank/DDBJ databases">
        <authorList>
            <person name="Kim H.J."/>
            <person name="Triplett B.A."/>
        </authorList>
    </citation>
    <scope>NUCLEOTIDE SEQUENCE [LARGE SCALE GENOMIC DNA]</scope>
    <source>
        <strain evidence="9 10">DSM 19307</strain>
    </source>
</reference>
<evidence type="ECO:0000256" key="4">
    <source>
        <dbReference type="ARBA" id="ARBA00022833"/>
    </source>
</evidence>
<dbReference type="GO" id="GO:0004222">
    <property type="term" value="F:metalloendopeptidase activity"/>
    <property type="evidence" value="ECO:0007669"/>
    <property type="project" value="InterPro"/>
</dbReference>
<evidence type="ECO:0000259" key="8">
    <source>
        <dbReference type="Pfam" id="PF01435"/>
    </source>
</evidence>
<keyword evidence="2" id="KW-0479">Metal-binding</keyword>
<evidence type="ECO:0000256" key="5">
    <source>
        <dbReference type="ARBA" id="ARBA00023049"/>
    </source>
</evidence>
<dbReference type="PROSITE" id="PS51257">
    <property type="entry name" value="PROKAR_LIPOPROTEIN"/>
    <property type="match status" value="1"/>
</dbReference>
<keyword evidence="1 6" id="KW-0645">Protease</keyword>
<name>A0A239ED44_EKHLU</name>
<gene>
    <name evidence="9" type="ORF">SAMN05421640_0085</name>
</gene>
<keyword evidence="4 6" id="KW-0862">Zinc</keyword>
<dbReference type="InterPro" id="IPR001915">
    <property type="entry name" value="Peptidase_M48"/>
</dbReference>
<dbReference type="GO" id="GO:0046872">
    <property type="term" value="F:metal ion binding"/>
    <property type="evidence" value="ECO:0007669"/>
    <property type="project" value="UniProtKB-KW"/>
</dbReference>
<keyword evidence="3 6" id="KW-0378">Hydrolase</keyword>
<evidence type="ECO:0000313" key="10">
    <source>
        <dbReference type="Proteomes" id="UP000198393"/>
    </source>
</evidence>
<protein>
    <submittedName>
        <fullName evidence="9">Peptidase family M48</fullName>
    </submittedName>
</protein>
<evidence type="ECO:0000256" key="1">
    <source>
        <dbReference type="ARBA" id="ARBA00022670"/>
    </source>
</evidence>
<feature type="domain" description="Peptidase M48" evidence="8">
    <location>
        <begin position="68"/>
        <end position="241"/>
    </location>
</feature>
<comment type="cofactor">
    <cofactor evidence="6">
        <name>Zn(2+)</name>
        <dbReference type="ChEBI" id="CHEBI:29105"/>
    </cofactor>
    <text evidence="6">Binds 1 zinc ion per subunit.</text>
</comment>
<organism evidence="9 10">
    <name type="scientific">Ekhidna lutea</name>
    <dbReference type="NCBI Taxonomy" id="447679"/>
    <lineage>
        <taxon>Bacteria</taxon>
        <taxon>Pseudomonadati</taxon>
        <taxon>Bacteroidota</taxon>
        <taxon>Cytophagia</taxon>
        <taxon>Cytophagales</taxon>
        <taxon>Reichenbachiellaceae</taxon>
        <taxon>Ekhidna</taxon>
    </lineage>
</organism>
<proteinExistence type="inferred from homology"/>
<evidence type="ECO:0000256" key="2">
    <source>
        <dbReference type="ARBA" id="ARBA00022723"/>
    </source>
</evidence>
<dbReference type="InterPro" id="IPR051156">
    <property type="entry name" value="Mito/Outer_Membr_Metalloprot"/>
</dbReference>
<feature type="chain" id="PRO_5012737616" evidence="7">
    <location>
        <begin position="22"/>
        <end position="269"/>
    </location>
</feature>
<evidence type="ECO:0000256" key="6">
    <source>
        <dbReference type="RuleBase" id="RU003983"/>
    </source>
</evidence>
<evidence type="ECO:0000313" key="9">
    <source>
        <dbReference type="EMBL" id="SNS42527.1"/>
    </source>
</evidence>
<dbReference type="Pfam" id="PF01435">
    <property type="entry name" value="Peptidase_M48"/>
    <property type="match status" value="1"/>
</dbReference>
<dbReference type="GO" id="GO:0051603">
    <property type="term" value="P:proteolysis involved in protein catabolic process"/>
    <property type="evidence" value="ECO:0007669"/>
    <property type="project" value="TreeGrafter"/>
</dbReference>
<sequence length="269" mass="29540">MKKLNSFILVLLICFTVISVSCDKNNDIVLFSINNDISLGQQVAAEIESMPEQFPILERSANLEAYEYIENMMNVILASGSVSYRTEFPWKVNIIDDPEVLNAFATPGGQIYVYTGLIFFLEREDHLAGVMGHEIAHADQRHSSKQLQRQYGVSVLLSIITGGDPGLLTQIATSLGTLKFSRDAEAEADDYSVLYLADVNDFACNGAAGFFQKLLDSNSSSQPEFLSTHPSPDNRVEDINAKATEEGCDTSLGDDSISDYDAFKASLPQ</sequence>
<dbReference type="GO" id="GO:0016020">
    <property type="term" value="C:membrane"/>
    <property type="evidence" value="ECO:0007669"/>
    <property type="project" value="TreeGrafter"/>
</dbReference>
<feature type="signal peptide" evidence="7">
    <location>
        <begin position="1"/>
        <end position="21"/>
    </location>
</feature>
<keyword evidence="5 6" id="KW-0482">Metalloprotease</keyword>
<evidence type="ECO:0000256" key="7">
    <source>
        <dbReference type="SAM" id="SignalP"/>
    </source>
</evidence>
<dbReference type="PANTHER" id="PTHR22726:SF1">
    <property type="entry name" value="METALLOENDOPEPTIDASE OMA1, MITOCHONDRIAL"/>
    <property type="match status" value="1"/>
</dbReference>
<dbReference type="RefSeq" id="WP_245811188.1">
    <property type="nucleotide sequence ID" value="NZ_FZPD01000001.1"/>
</dbReference>
<dbReference type="PANTHER" id="PTHR22726">
    <property type="entry name" value="METALLOENDOPEPTIDASE OMA1"/>
    <property type="match status" value="1"/>
</dbReference>
<keyword evidence="10" id="KW-1185">Reference proteome</keyword>
<comment type="similarity">
    <text evidence="6">Belongs to the peptidase M48 family.</text>
</comment>
<dbReference type="Gene3D" id="3.30.2010.10">
    <property type="entry name" value="Metalloproteases ('zincins'), catalytic domain"/>
    <property type="match status" value="1"/>
</dbReference>
<evidence type="ECO:0000256" key="3">
    <source>
        <dbReference type="ARBA" id="ARBA00022801"/>
    </source>
</evidence>
<dbReference type="AlphaFoldDB" id="A0A239ED44"/>
<accession>A0A239ED44</accession>
<dbReference type="EMBL" id="FZPD01000001">
    <property type="protein sequence ID" value="SNS42527.1"/>
    <property type="molecule type" value="Genomic_DNA"/>
</dbReference>
<keyword evidence="7" id="KW-0732">Signal</keyword>